<dbReference type="EMBL" id="JAVXUO010002887">
    <property type="protein sequence ID" value="KAK2968714.1"/>
    <property type="molecule type" value="Genomic_DNA"/>
</dbReference>
<dbReference type="Proteomes" id="UP001187471">
    <property type="component" value="Unassembled WGS sequence"/>
</dbReference>
<comment type="caution">
    <text evidence="1">The sequence shown here is derived from an EMBL/GenBank/DDBJ whole genome shotgun (WGS) entry which is preliminary data.</text>
</comment>
<accession>A0AA88U2G5</accession>
<dbReference type="SUPFAM" id="SSF47616">
    <property type="entry name" value="GST C-terminal domain-like"/>
    <property type="match status" value="1"/>
</dbReference>
<name>A0AA88U2G5_9ASTE</name>
<protein>
    <submittedName>
        <fullName evidence="1">Uncharacterized protein</fullName>
    </submittedName>
</protein>
<reference evidence="1" key="1">
    <citation type="submission" date="2022-12" db="EMBL/GenBank/DDBJ databases">
        <title>Draft genome assemblies for two species of Escallonia (Escalloniales).</title>
        <authorList>
            <person name="Chanderbali A."/>
            <person name="Dervinis C."/>
            <person name="Anghel I."/>
            <person name="Soltis D."/>
            <person name="Soltis P."/>
            <person name="Zapata F."/>
        </authorList>
    </citation>
    <scope>NUCLEOTIDE SEQUENCE</scope>
    <source>
        <strain evidence="1">UCBG92.1500</strain>
        <tissue evidence="1">Leaf</tissue>
    </source>
</reference>
<keyword evidence="2" id="KW-1185">Reference proteome</keyword>
<organism evidence="1 2">
    <name type="scientific">Escallonia rubra</name>
    <dbReference type="NCBI Taxonomy" id="112253"/>
    <lineage>
        <taxon>Eukaryota</taxon>
        <taxon>Viridiplantae</taxon>
        <taxon>Streptophyta</taxon>
        <taxon>Embryophyta</taxon>
        <taxon>Tracheophyta</taxon>
        <taxon>Spermatophyta</taxon>
        <taxon>Magnoliopsida</taxon>
        <taxon>eudicotyledons</taxon>
        <taxon>Gunneridae</taxon>
        <taxon>Pentapetalae</taxon>
        <taxon>asterids</taxon>
        <taxon>campanulids</taxon>
        <taxon>Escalloniales</taxon>
        <taxon>Escalloniaceae</taxon>
        <taxon>Escallonia</taxon>
    </lineage>
</organism>
<proteinExistence type="predicted"/>
<dbReference type="AlphaFoldDB" id="A0AA88U2G5"/>
<dbReference type="InterPro" id="IPR036282">
    <property type="entry name" value="Glutathione-S-Trfase_C_sf"/>
</dbReference>
<evidence type="ECO:0000313" key="1">
    <source>
        <dbReference type="EMBL" id="KAK2968714.1"/>
    </source>
</evidence>
<sequence length="60" mass="6542">MPIVWTSGHQVRSSNRGAEQEAAKVEFMDSLKLLEGDLGDEPYFGGETGFILMKPLATSV</sequence>
<evidence type="ECO:0000313" key="2">
    <source>
        <dbReference type="Proteomes" id="UP001187471"/>
    </source>
</evidence>
<gene>
    <name evidence="1" type="ORF">RJ640_005901</name>
</gene>
<dbReference type="Gene3D" id="1.20.1050.10">
    <property type="match status" value="1"/>
</dbReference>